<dbReference type="Gene3D" id="3.60.110.10">
    <property type="entry name" value="Carbon-nitrogen hydrolase"/>
    <property type="match status" value="1"/>
</dbReference>
<dbReference type="GO" id="GO:0042158">
    <property type="term" value="P:lipoprotein biosynthetic process"/>
    <property type="evidence" value="ECO:0007669"/>
    <property type="project" value="UniProtKB-UniRule"/>
</dbReference>
<comment type="function">
    <text evidence="9">Catalyzes the phospholipid dependent N-acylation of the N-terminal cysteine of apolipoprotein, the last step in lipoprotein maturation.</text>
</comment>
<dbReference type="PANTHER" id="PTHR38686:SF1">
    <property type="entry name" value="APOLIPOPROTEIN N-ACYLTRANSFERASE"/>
    <property type="match status" value="1"/>
</dbReference>
<dbReference type="CDD" id="cd07571">
    <property type="entry name" value="ALP_N-acyl_transferase"/>
    <property type="match status" value="1"/>
</dbReference>
<dbReference type="GO" id="GO:0005886">
    <property type="term" value="C:plasma membrane"/>
    <property type="evidence" value="ECO:0007669"/>
    <property type="project" value="UniProtKB-SubCell"/>
</dbReference>
<comment type="similarity">
    <text evidence="2 9">Belongs to the CN hydrolase family. Apolipoprotein N-acyltransferase subfamily.</text>
</comment>
<feature type="transmembrane region" description="Helical" evidence="9">
    <location>
        <begin position="122"/>
        <end position="144"/>
    </location>
</feature>
<comment type="subcellular location">
    <subcellularLocation>
        <location evidence="1 9">Cell membrane</location>
        <topology evidence="1 9">Multi-pass membrane protein</topology>
    </subcellularLocation>
</comment>
<evidence type="ECO:0000256" key="8">
    <source>
        <dbReference type="ARBA" id="ARBA00023315"/>
    </source>
</evidence>
<evidence type="ECO:0000256" key="3">
    <source>
        <dbReference type="ARBA" id="ARBA00022475"/>
    </source>
</evidence>
<reference evidence="12" key="1">
    <citation type="submission" date="2016-02" db="EMBL/GenBank/DDBJ databases">
        <authorList>
            <person name="Rodrigo-Torres Lidia"/>
            <person name="Arahal R.David."/>
        </authorList>
    </citation>
    <scope>NUCLEOTIDE SEQUENCE [LARGE SCALE GENOMIC DNA]</scope>
    <source>
        <strain evidence="12">CECT 9029</strain>
    </source>
</reference>
<feature type="domain" description="CN hydrolase" evidence="10">
    <location>
        <begin position="227"/>
        <end position="473"/>
    </location>
</feature>
<accession>A0A128ETJ3</accession>
<dbReference type="PANTHER" id="PTHR38686">
    <property type="entry name" value="APOLIPOPROTEIN N-ACYLTRANSFERASE"/>
    <property type="match status" value="1"/>
</dbReference>
<dbReference type="AlphaFoldDB" id="A0A128ETJ3"/>
<organism evidence="11 12">
    <name type="scientific">Grimontia celer</name>
    <dbReference type="NCBI Taxonomy" id="1796497"/>
    <lineage>
        <taxon>Bacteria</taxon>
        <taxon>Pseudomonadati</taxon>
        <taxon>Pseudomonadota</taxon>
        <taxon>Gammaproteobacteria</taxon>
        <taxon>Vibrionales</taxon>
        <taxon>Vibrionaceae</taxon>
        <taxon>Grimontia</taxon>
    </lineage>
</organism>
<evidence type="ECO:0000256" key="1">
    <source>
        <dbReference type="ARBA" id="ARBA00004651"/>
    </source>
</evidence>
<dbReference type="InterPro" id="IPR036526">
    <property type="entry name" value="C-N_Hydrolase_sf"/>
</dbReference>
<feature type="transmembrane region" description="Helical" evidence="9">
    <location>
        <begin position="196"/>
        <end position="215"/>
    </location>
</feature>
<keyword evidence="4 9" id="KW-0808">Transferase</keyword>
<dbReference type="Proteomes" id="UP000071641">
    <property type="component" value="Unassembled WGS sequence"/>
</dbReference>
<evidence type="ECO:0000313" key="11">
    <source>
        <dbReference type="EMBL" id="CZF77425.1"/>
    </source>
</evidence>
<feature type="transmembrane region" description="Helical" evidence="9">
    <location>
        <begin position="35"/>
        <end position="51"/>
    </location>
</feature>
<feature type="transmembrane region" description="Helical" evidence="9">
    <location>
        <begin position="164"/>
        <end position="189"/>
    </location>
</feature>
<keyword evidence="8 9" id="KW-0012">Acyltransferase</keyword>
<dbReference type="SUPFAM" id="SSF56317">
    <property type="entry name" value="Carbon-nitrogen hydrolase"/>
    <property type="match status" value="1"/>
</dbReference>
<dbReference type="NCBIfam" id="TIGR00546">
    <property type="entry name" value="lnt"/>
    <property type="match status" value="1"/>
</dbReference>
<feature type="transmembrane region" description="Helical" evidence="9">
    <location>
        <begin position="63"/>
        <end position="81"/>
    </location>
</feature>
<gene>
    <name evidence="9 11" type="primary">lnt</name>
    <name evidence="11" type="ORF">GCE9029_00194</name>
</gene>
<evidence type="ECO:0000256" key="4">
    <source>
        <dbReference type="ARBA" id="ARBA00022679"/>
    </source>
</evidence>
<dbReference type="RefSeq" id="WP_062660654.1">
    <property type="nucleotide sequence ID" value="NZ_FIZX01000001.1"/>
</dbReference>
<evidence type="ECO:0000256" key="7">
    <source>
        <dbReference type="ARBA" id="ARBA00023136"/>
    </source>
</evidence>
<name>A0A128ETJ3_9GAMM</name>
<dbReference type="InterPro" id="IPR045378">
    <property type="entry name" value="LNT_N"/>
</dbReference>
<feature type="transmembrane region" description="Helical" evidence="9">
    <location>
        <begin position="87"/>
        <end position="110"/>
    </location>
</feature>
<dbReference type="UniPathway" id="UPA00666"/>
<dbReference type="OrthoDB" id="9804277at2"/>
<proteinExistence type="inferred from homology"/>
<dbReference type="InterPro" id="IPR004563">
    <property type="entry name" value="Apolipo_AcylTrfase"/>
</dbReference>
<dbReference type="Pfam" id="PF20154">
    <property type="entry name" value="LNT_N"/>
    <property type="match status" value="1"/>
</dbReference>
<keyword evidence="3 9" id="KW-1003">Cell membrane</keyword>
<dbReference type="HAMAP" id="MF_01148">
    <property type="entry name" value="Lnt"/>
    <property type="match status" value="1"/>
</dbReference>
<keyword evidence="11" id="KW-0449">Lipoprotein</keyword>
<comment type="catalytic activity">
    <reaction evidence="9">
        <text>N-terminal S-1,2-diacyl-sn-glyceryl-L-cysteinyl-[lipoprotein] + a glycerophospholipid = N-acyl-S-1,2-diacyl-sn-glyceryl-L-cysteinyl-[lipoprotein] + a 2-acyl-sn-glycero-3-phospholipid + H(+)</text>
        <dbReference type="Rhea" id="RHEA:48228"/>
        <dbReference type="Rhea" id="RHEA-COMP:14681"/>
        <dbReference type="Rhea" id="RHEA-COMP:14684"/>
        <dbReference type="ChEBI" id="CHEBI:15378"/>
        <dbReference type="ChEBI" id="CHEBI:136912"/>
        <dbReference type="ChEBI" id="CHEBI:140656"/>
        <dbReference type="ChEBI" id="CHEBI:140657"/>
        <dbReference type="ChEBI" id="CHEBI:140660"/>
        <dbReference type="EC" id="2.3.1.269"/>
    </reaction>
</comment>
<dbReference type="PROSITE" id="PS50263">
    <property type="entry name" value="CN_HYDROLASE"/>
    <property type="match status" value="1"/>
</dbReference>
<keyword evidence="5 9" id="KW-0812">Transmembrane</keyword>
<evidence type="ECO:0000313" key="12">
    <source>
        <dbReference type="Proteomes" id="UP000071641"/>
    </source>
</evidence>
<dbReference type="InterPro" id="IPR003010">
    <property type="entry name" value="C-N_Hydrolase"/>
</dbReference>
<keyword evidence="7 9" id="KW-0472">Membrane</keyword>
<evidence type="ECO:0000256" key="2">
    <source>
        <dbReference type="ARBA" id="ARBA00010065"/>
    </source>
</evidence>
<keyword evidence="6 9" id="KW-1133">Transmembrane helix</keyword>
<feature type="transmembrane region" description="Helical" evidence="9">
    <location>
        <begin position="12"/>
        <end position="29"/>
    </location>
</feature>
<dbReference type="EMBL" id="FIZX01000001">
    <property type="protein sequence ID" value="CZF77425.1"/>
    <property type="molecule type" value="Genomic_DNA"/>
</dbReference>
<dbReference type="STRING" id="1796497.GCE9029_00194"/>
<evidence type="ECO:0000256" key="6">
    <source>
        <dbReference type="ARBA" id="ARBA00022989"/>
    </source>
</evidence>
<dbReference type="EC" id="2.3.1.269" evidence="9"/>
<evidence type="ECO:0000256" key="5">
    <source>
        <dbReference type="ARBA" id="ARBA00022692"/>
    </source>
</evidence>
<evidence type="ECO:0000259" key="10">
    <source>
        <dbReference type="PROSITE" id="PS50263"/>
    </source>
</evidence>
<comment type="pathway">
    <text evidence="9">Protein modification; lipoprotein biosynthesis (N-acyl transfer).</text>
</comment>
<dbReference type="GO" id="GO:0016410">
    <property type="term" value="F:N-acyltransferase activity"/>
    <property type="evidence" value="ECO:0007669"/>
    <property type="project" value="UniProtKB-UniRule"/>
</dbReference>
<dbReference type="Pfam" id="PF00795">
    <property type="entry name" value="CN_hydrolase"/>
    <property type="match status" value="1"/>
</dbReference>
<sequence>MLNIETFKRPQVFMRIFGAAFSGALATLAFAPYSFWPAMLVSLVALLLLIHGQSPKRASYIGFFWGLGQFGTGVGWVYVVIEKFGGLPTAIGLALIGLLVAYLALFPALFSYILRRVQLPLALSYLLLAPSLWLLVDWFRGWFLTGFPWLWPGYSQIEGPLASFAPMFGVQGITLALLIISGSIAITLINRKASALLPALVVGAVATGASFVPWVQETGESVDVAMVQGNVPQELKWLPSQRWPTLLAYQDMTRQNWDADIVIWPEAAIPALERDLPDFLARLDAAAINNDTALVTGVLDINSDGKAYNNVITLGDNGEGGYSYPSSQRYSKHHLLVFGEFVPFEDILRPLAPLFNLPMSSFSRGDYTQSNIDAKGYQLAPAICYEIAFSDQVRHSLTEESDFILTLSNDTWFGTSIGPHQHLEIARMRALENGKPVLRATNTGLTAAIDYKGEIIDQIPQFETVVLRTDVPTTIGQTPYTRFGDWPLYAWIVLSGLALVLLNRGQKSAVSTQSQQ</sequence>
<protein>
    <recommendedName>
        <fullName evidence="9">Apolipoprotein N-acyltransferase</fullName>
        <shortName evidence="9">ALP N-acyltransferase</shortName>
        <ecNumber evidence="9">2.3.1.269</ecNumber>
    </recommendedName>
</protein>
<evidence type="ECO:0000256" key="9">
    <source>
        <dbReference type="HAMAP-Rule" id="MF_01148"/>
    </source>
</evidence>
<keyword evidence="12" id="KW-1185">Reference proteome</keyword>